<reference evidence="1 2" key="1">
    <citation type="journal article" date="2010" name="Science">
        <title>Genomic comparison of the ants Camponotus floridanus and Harpegnathos saltator.</title>
        <authorList>
            <person name="Bonasio R."/>
            <person name="Zhang G."/>
            <person name="Ye C."/>
            <person name="Mutti N.S."/>
            <person name="Fang X."/>
            <person name="Qin N."/>
            <person name="Donahue G."/>
            <person name="Yang P."/>
            <person name="Li Q."/>
            <person name="Li C."/>
            <person name="Zhang P."/>
            <person name="Huang Z."/>
            <person name="Berger S.L."/>
            <person name="Reinberg D."/>
            <person name="Wang J."/>
            <person name="Liebig J."/>
        </authorList>
    </citation>
    <scope>NUCLEOTIDE SEQUENCE [LARGE SCALE GENOMIC DNA]</scope>
    <source>
        <strain evidence="2">C129</strain>
    </source>
</reference>
<dbReference type="InParanoid" id="E2B1S3"/>
<organism evidence="2">
    <name type="scientific">Camponotus floridanus</name>
    <name type="common">Florida carpenter ant</name>
    <dbReference type="NCBI Taxonomy" id="104421"/>
    <lineage>
        <taxon>Eukaryota</taxon>
        <taxon>Metazoa</taxon>
        <taxon>Ecdysozoa</taxon>
        <taxon>Arthropoda</taxon>
        <taxon>Hexapoda</taxon>
        <taxon>Insecta</taxon>
        <taxon>Pterygota</taxon>
        <taxon>Neoptera</taxon>
        <taxon>Endopterygota</taxon>
        <taxon>Hymenoptera</taxon>
        <taxon>Apocrita</taxon>
        <taxon>Aculeata</taxon>
        <taxon>Formicoidea</taxon>
        <taxon>Formicidae</taxon>
        <taxon>Formicinae</taxon>
        <taxon>Camponotus</taxon>
    </lineage>
</organism>
<accession>E2B1S3</accession>
<dbReference type="EMBL" id="GL444953">
    <property type="protein sequence ID" value="EFN60429.1"/>
    <property type="molecule type" value="Genomic_DNA"/>
</dbReference>
<evidence type="ECO:0000313" key="2">
    <source>
        <dbReference type="Proteomes" id="UP000000311"/>
    </source>
</evidence>
<protein>
    <submittedName>
        <fullName evidence="1">Uncharacterized protein</fullName>
    </submittedName>
</protein>
<keyword evidence="2" id="KW-1185">Reference proteome</keyword>
<dbReference type="Proteomes" id="UP000000311">
    <property type="component" value="Unassembled WGS sequence"/>
</dbReference>
<sequence>MFKCVQVRPSLGINNGNIRPPAPDLRGGTASFRVHVTAARGHNDNRAIIIMLITGPGEKERKGEDRENQIVNLRSLKETKGHTSPAGWSTRRAGLLEDERVRYTLAEGALVEVPRGMNGNKRPITIVEHAVVVVVMAFGPILRQQSSPRSGTFAKKMIARQETGRARRENEEGPVLEIKRLLVLLKITSVKPVSYPLRFGFMKSSAAMTDDSGPKTSNRCLVGEFPILFANSDRHFMKDQDKSGSSNCQAKEIT</sequence>
<name>E2B1S3_CAMFO</name>
<gene>
    <name evidence="1" type="ORF">EAG_02143</name>
</gene>
<evidence type="ECO:0000313" key="1">
    <source>
        <dbReference type="EMBL" id="EFN60429.1"/>
    </source>
</evidence>
<proteinExistence type="predicted"/>
<dbReference type="AlphaFoldDB" id="E2B1S3"/>